<feature type="transmembrane region" description="Helical" evidence="1">
    <location>
        <begin position="123"/>
        <end position="144"/>
    </location>
</feature>
<dbReference type="EMBL" id="JACBZM010000001">
    <property type="protein sequence ID" value="NYI44863.1"/>
    <property type="molecule type" value="Genomic_DNA"/>
</dbReference>
<dbReference type="Proteomes" id="UP000562045">
    <property type="component" value="Unassembled WGS sequence"/>
</dbReference>
<keyword evidence="1" id="KW-0812">Transmembrane</keyword>
<evidence type="ECO:0000313" key="2">
    <source>
        <dbReference type="EMBL" id="NYI44863.1"/>
    </source>
</evidence>
<accession>A0A7Z0CN66</accession>
<name>A0A7Z0CN66_9ACTN</name>
<reference evidence="2 3" key="1">
    <citation type="submission" date="2020-07" db="EMBL/GenBank/DDBJ databases">
        <title>Sequencing the genomes of 1000 actinobacteria strains.</title>
        <authorList>
            <person name="Klenk H.-P."/>
        </authorList>
    </citation>
    <scope>NUCLEOTIDE SEQUENCE [LARGE SCALE GENOMIC DNA]</scope>
    <source>
        <strain evidence="2 3">DSM 15131</strain>
    </source>
</reference>
<protein>
    <submittedName>
        <fullName evidence="2">Uncharacterized protein</fullName>
    </submittedName>
</protein>
<dbReference type="AlphaFoldDB" id="A0A7Z0CN66"/>
<keyword evidence="1" id="KW-1133">Transmembrane helix</keyword>
<dbReference type="RefSeq" id="WP_179648601.1">
    <property type="nucleotide sequence ID" value="NZ_JACBZM010000001.1"/>
</dbReference>
<keyword evidence="1" id="KW-0472">Membrane</keyword>
<proteinExistence type="predicted"/>
<evidence type="ECO:0000313" key="3">
    <source>
        <dbReference type="Proteomes" id="UP000562045"/>
    </source>
</evidence>
<feature type="transmembrane region" description="Helical" evidence="1">
    <location>
        <begin position="151"/>
        <end position="173"/>
    </location>
</feature>
<sequence length="297" mass="32171">MGTRRSSARMVALAVLGLGLVLAPAVFGMFQRAPLGAEMIRDFKPFMTEERLAGFQGHLAGIDAAVQEIDPLVEARPGIDSPAYATFSSDWPEIHTTMTSLMDDVAANREGYEAVASLPDFRLFPWFFVVPGVVILLLAGYGAVRGLDARWIRWPIAALGIALVVLPFAVGMFDKAPRGAAMMGAFETIETTQNVARIQGYFATMAAGQGAIRLDIAPELARAGVPHPATQELDAEWIRILNDMTPMIGAMSDSVDNYQAVASLPSFRLFPWFFLAPGALLVLIALAPRRKPRKAQP</sequence>
<feature type="transmembrane region" description="Helical" evidence="1">
    <location>
        <begin position="269"/>
        <end position="287"/>
    </location>
</feature>
<organism evidence="2 3">
    <name type="scientific">Nocardioides aromaticivorans</name>
    <dbReference type="NCBI Taxonomy" id="200618"/>
    <lineage>
        <taxon>Bacteria</taxon>
        <taxon>Bacillati</taxon>
        <taxon>Actinomycetota</taxon>
        <taxon>Actinomycetes</taxon>
        <taxon>Propionibacteriales</taxon>
        <taxon>Nocardioidaceae</taxon>
        <taxon>Nocardioides</taxon>
    </lineage>
</organism>
<evidence type="ECO:0000256" key="1">
    <source>
        <dbReference type="SAM" id="Phobius"/>
    </source>
</evidence>
<comment type="caution">
    <text evidence="2">The sequence shown here is derived from an EMBL/GenBank/DDBJ whole genome shotgun (WGS) entry which is preliminary data.</text>
</comment>
<gene>
    <name evidence="2" type="ORF">BJ993_001943</name>
</gene>